<accession>A0A3P7J1W6</accession>
<feature type="compositionally biased region" description="Polar residues" evidence="1">
    <location>
        <begin position="81"/>
        <end position="90"/>
    </location>
</feature>
<reference evidence="2 3" key="1">
    <citation type="submission" date="2018-11" db="EMBL/GenBank/DDBJ databases">
        <authorList>
            <consortium name="Pathogen Informatics"/>
        </authorList>
    </citation>
    <scope>NUCLEOTIDE SEQUENCE [LARGE SCALE GENOMIC DNA]</scope>
</reference>
<dbReference type="Proteomes" id="UP000270094">
    <property type="component" value="Unassembled WGS sequence"/>
</dbReference>
<feature type="region of interest" description="Disordered" evidence="1">
    <location>
        <begin position="60"/>
        <end position="91"/>
    </location>
</feature>
<organism evidence="2 3">
    <name type="scientific">Strongylus vulgaris</name>
    <name type="common">Blood worm</name>
    <dbReference type="NCBI Taxonomy" id="40348"/>
    <lineage>
        <taxon>Eukaryota</taxon>
        <taxon>Metazoa</taxon>
        <taxon>Ecdysozoa</taxon>
        <taxon>Nematoda</taxon>
        <taxon>Chromadorea</taxon>
        <taxon>Rhabditida</taxon>
        <taxon>Rhabditina</taxon>
        <taxon>Rhabditomorpha</taxon>
        <taxon>Strongyloidea</taxon>
        <taxon>Strongylidae</taxon>
        <taxon>Strongylus</taxon>
    </lineage>
</organism>
<dbReference type="AlphaFoldDB" id="A0A3P7J1W6"/>
<feature type="region of interest" description="Disordered" evidence="1">
    <location>
        <begin position="168"/>
        <end position="190"/>
    </location>
</feature>
<dbReference type="EMBL" id="UYYB01022770">
    <property type="protein sequence ID" value="VDM71924.1"/>
    <property type="molecule type" value="Genomic_DNA"/>
</dbReference>
<feature type="compositionally biased region" description="Low complexity" evidence="1">
    <location>
        <begin position="60"/>
        <end position="74"/>
    </location>
</feature>
<proteinExistence type="predicted"/>
<protein>
    <submittedName>
        <fullName evidence="2">Uncharacterized protein</fullName>
    </submittedName>
</protein>
<sequence>MPLLYTNLKENGVEKCDPYSTLNDYKQQLNTHHKVDHCKDSQSSGMYGTYKTSHSAGTLLSDSSASGDSTLSTGPLERVTSAASAPTLRNSHSAMSISYSSAASAVRPRRRVAPMMSPLKLPIPHAVPVPAPLATPEMVDIAPEYSIVQDALVDDEHIYATLDFSTTQEQKAPMKEEKKAIPAKKEKKVV</sequence>
<keyword evidence="3" id="KW-1185">Reference proteome</keyword>
<dbReference type="OrthoDB" id="5873004at2759"/>
<evidence type="ECO:0000256" key="1">
    <source>
        <dbReference type="SAM" id="MobiDB-lite"/>
    </source>
</evidence>
<feature type="compositionally biased region" description="Basic and acidic residues" evidence="1">
    <location>
        <begin position="172"/>
        <end position="190"/>
    </location>
</feature>
<name>A0A3P7J1W6_STRVU</name>
<gene>
    <name evidence="2" type="ORF">SVUK_LOCUS6922</name>
</gene>
<evidence type="ECO:0000313" key="2">
    <source>
        <dbReference type="EMBL" id="VDM71924.1"/>
    </source>
</evidence>
<evidence type="ECO:0000313" key="3">
    <source>
        <dbReference type="Proteomes" id="UP000270094"/>
    </source>
</evidence>